<dbReference type="Gene3D" id="1.10.10.10">
    <property type="entry name" value="Winged helix-like DNA-binding domain superfamily/Winged helix DNA-binding domain"/>
    <property type="match status" value="1"/>
</dbReference>
<dbReference type="SMART" id="SM00418">
    <property type="entry name" value="HTH_ARSR"/>
    <property type="match status" value="1"/>
</dbReference>
<dbReference type="InterPro" id="IPR001845">
    <property type="entry name" value="HTH_ArsR_DNA-bd_dom"/>
</dbReference>
<dbReference type="SMART" id="SM00347">
    <property type="entry name" value="HTH_MARR"/>
    <property type="match status" value="1"/>
</dbReference>
<evidence type="ECO:0000313" key="4">
    <source>
        <dbReference type="Proteomes" id="UP000516117"/>
    </source>
</evidence>
<dbReference type="SUPFAM" id="SSF52788">
    <property type="entry name" value="Phosphotyrosine protein phosphatases I"/>
    <property type="match status" value="1"/>
</dbReference>
<dbReference type="PANTHER" id="PTHR43428">
    <property type="entry name" value="ARSENATE REDUCTASE"/>
    <property type="match status" value="1"/>
</dbReference>
<dbReference type="RefSeq" id="WP_187720767.1">
    <property type="nucleotide sequence ID" value="NZ_BAABBL010000005.1"/>
</dbReference>
<dbReference type="InterPro" id="IPR011991">
    <property type="entry name" value="ArsR-like_HTH"/>
</dbReference>
<dbReference type="AlphaFoldDB" id="A0A7H0H522"/>
<accession>A0A7H0H522</accession>
<dbReference type="InterPro" id="IPR023485">
    <property type="entry name" value="Ptyr_pPase"/>
</dbReference>
<keyword evidence="1" id="KW-0059">Arsenical resistance</keyword>
<name>A0A7H0H522_9ACTN</name>
<dbReference type="CDD" id="cd00090">
    <property type="entry name" value="HTH_ARSR"/>
    <property type="match status" value="1"/>
</dbReference>
<evidence type="ECO:0000313" key="3">
    <source>
        <dbReference type="EMBL" id="QNP55638.1"/>
    </source>
</evidence>
<evidence type="ECO:0000259" key="2">
    <source>
        <dbReference type="PROSITE" id="PS50987"/>
    </source>
</evidence>
<dbReference type="Proteomes" id="UP000516117">
    <property type="component" value="Chromosome"/>
</dbReference>
<dbReference type="GO" id="GO:0003700">
    <property type="term" value="F:DNA-binding transcription factor activity"/>
    <property type="evidence" value="ECO:0007669"/>
    <property type="project" value="InterPro"/>
</dbReference>
<dbReference type="InterPro" id="IPR036196">
    <property type="entry name" value="Ptyr_pPase_sf"/>
</dbReference>
<proteinExistence type="predicted"/>
<gene>
    <name evidence="3" type="ORF">H9L22_15970</name>
</gene>
<dbReference type="Pfam" id="PF12840">
    <property type="entry name" value="HTH_20"/>
    <property type="match status" value="1"/>
</dbReference>
<dbReference type="SUPFAM" id="SSF46785">
    <property type="entry name" value="Winged helix' DNA-binding domain"/>
    <property type="match status" value="1"/>
</dbReference>
<dbReference type="InterPro" id="IPR000835">
    <property type="entry name" value="HTH_MarR-typ"/>
</dbReference>
<dbReference type="InterPro" id="IPR036388">
    <property type="entry name" value="WH-like_DNA-bd_sf"/>
</dbReference>
<feature type="domain" description="HTH arsR-type" evidence="2">
    <location>
        <begin position="1"/>
        <end position="95"/>
    </location>
</feature>
<protein>
    <submittedName>
        <fullName evidence="3">Helix-turn-helix domain-containing protein</fullName>
    </submittedName>
</protein>
<dbReference type="KEGG" id="tdf:H9L22_15970"/>
<dbReference type="PANTHER" id="PTHR43428:SF1">
    <property type="entry name" value="ARSENATE REDUCTASE"/>
    <property type="match status" value="1"/>
</dbReference>
<reference evidence="3 4" key="1">
    <citation type="submission" date="2020-08" db="EMBL/GenBank/DDBJ databases">
        <title>Genome sequence of Tessaracoccus defluvii JCM 17540T.</title>
        <authorList>
            <person name="Hyun D.-W."/>
            <person name="Bae J.-W."/>
        </authorList>
    </citation>
    <scope>NUCLEOTIDE SEQUENCE [LARGE SCALE GENOMIC DNA]</scope>
    <source>
        <strain evidence="3 4">JCM 17540</strain>
    </source>
</reference>
<dbReference type="EMBL" id="CP060789">
    <property type="protein sequence ID" value="QNP55638.1"/>
    <property type="molecule type" value="Genomic_DNA"/>
</dbReference>
<sequence length="219" mass="23432">MELAERARMFAALGDVTRLALLDELAHGDLTPRALADALGTPGNLLTHHLGILQDSGLVRKRRSDVDGRSSYVQLTQVARAVLPSRPMARPKRIAFVCTANSARSQLAEALWHRASDIPAVSAGTHPALQVHPGAVRAAGRLGLDLSHAVPRQAQGLLEDDDLIISVCDSAGREIEPAHLHWSIPDPVMSDTPAAFDAASTELAQRIDALHHSIQGEES</sequence>
<dbReference type="Pfam" id="PF01451">
    <property type="entry name" value="LMWPc"/>
    <property type="match status" value="1"/>
</dbReference>
<dbReference type="PROSITE" id="PS50987">
    <property type="entry name" value="HTH_ARSR_2"/>
    <property type="match status" value="1"/>
</dbReference>
<organism evidence="3 4">
    <name type="scientific">Tessaracoccus defluvii</name>
    <dbReference type="NCBI Taxonomy" id="1285901"/>
    <lineage>
        <taxon>Bacteria</taxon>
        <taxon>Bacillati</taxon>
        <taxon>Actinomycetota</taxon>
        <taxon>Actinomycetes</taxon>
        <taxon>Propionibacteriales</taxon>
        <taxon>Propionibacteriaceae</taxon>
        <taxon>Tessaracoccus</taxon>
    </lineage>
</organism>
<dbReference type="GO" id="GO:0046685">
    <property type="term" value="P:response to arsenic-containing substance"/>
    <property type="evidence" value="ECO:0007669"/>
    <property type="project" value="UniProtKB-KW"/>
</dbReference>
<keyword evidence="4" id="KW-1185">Reference proteome</keyword>
<dbReference type="Gene3D" id="3.40.50.2300">
    <property type="match status" value="1"/>
</dbReference>
<evidence type="ECO:0000256" key="1">
    <source>
        <dbReference type="ARBA" id="ARBA00022849"/>
    </source>
</evidence>
<dbReference type="SMART" id="SM00226">
    <property type="entry name" value="LMWPc"/>
    <property type="match status" value="1"/>
</dbReference>
<dbReference type="InterPro" id="IPR036390">
    <property type="entry name" value="WH_DNA-bd_sf"/>
</dbReference>